<evidence type="ECO:0000313" key="3">
    <source>
        <dbReference type="EMBL" id="RZS30482.1"/>
    </source>
</evidence>
<dbReference type="SUPFAM" id="SSF47240">
    <property type="entry name" value="Ferritin-like"/>
    <property type="match status" value="1"/>
</dbReference>
<accession>A0A4V2ERD6</accession>
<proteinExistence type="predicted"/>
<keyword evidence="4" id="KW-1185">Reference proteome</keyword>
<evidence type="ECO:0000313" key="4">
    <source>
        <dbReference type="Proteomes" id="UP000294257"/>
    </source>
</evidence>
<dbReference type="EMBL" id="SGWQ01000016">
    <property type="protein sequence ID" value="RZS30482.1"/>
    <property type="molecule type" value="Genomic_DNA"/>
</dbReference>
<dbReference type="AlphaFoldDB" id="A0A4V2ERD6"/>
<dbReference type="RefSeq" id="WP_242613780.1">
    <property type="nucleotide sequence ID" value="NZ_SGWQ01000016.1"/>
</dbReference>
<dbReference type="InterPro" id="IPR009078">
    <property type="entry name" value="Ferritin-like_SF"/>
</dbReference>
<dbReference type="Gene3D" id="1.20.1260.10">
    <property type="match status" value="1"/>
</dbReference>
<dbReference type="InterPro" id="IPR029447">
    <property type="entry name" value="DUF4439"/>
</dbReference>
<dbReference type="CDD" id="cd00657">
    <property type="entry name" value="Ferritin_like"/>
    <property type="match status" value="1"/>
</dbReference>
<feature type="region of interest" description="Disordered" evidence="1">
    <location>
        <begin position="47"/>
        <end position="81"/>
    </location>
</feature>
<gene>
    <name evidence="3" type="ORF">EV193_1162</name>
</gene>
<protein>
    <submittedName>
        <fullName evidence="3">Uncharacterized protein DUF4439</fullName>
    </submittedName>
</protein>
<dbReference type="InterPro" id="IPR012347">
    <property type="entry name" value="Ferritin-like"/>
</dbReference>
<evidence type="ECO:0000256" key="1">
    <source>
        <dbReference type="SAM" id="MobiDB-lite"/>
    </source>
</evidence>
<dbReference type="Proteomes" id="UP000294257">
    <property type="component" value="Unassembled WGS sequence"/>
</dbReference>
<reference evidence="3 4" key="1">
    <citation type="submission" date="2019-02" db="EMBL/GenBank/DDBJ databases">
        <title>Genomic Encyclopedia of Type Strains, Phase IV (KMG-IV): sequencing the most valuable type-strain genomes for metagenomic binning, comparative biology and taxonomic classification.</title>
        <authorList>
            <person name="Goeker M."/>
        </authorList>
    </citation>
    <scope>NUCLEOTIDE SEQUENCE [LARGE SCALE GENOMIC DNA]</scope>
    <source>
        <strain evidence="3 4">DSM 101727</strain>
    </source>
</reference>
<sequence length="151" mass="16096">MSGQPKPLPADSVEAVQRALGAEHAALWVYSLVSAFLPPSFDAPLREGTTAHRARRDATERALAASGATPRPAEPGYRLPQPVTDQATAITSVVAAETDATVAWRAVLERTDDAELRRAALEALTNAAVRGTRWRKTGRIAPTFTAFPGKP</sequence>
<name>A0A4V2ERD6_9PSEU</name>
<comment type="caution">
    <text evidence="3">The sequence shown here is derived from an EMBL/GenBank/DDBJ whole genome shotgun (WGS) entry which is preliminary data.</text>
</comment>
<evidence type="ECO:0000259" key="2">
    <source>
        <dbReference type="Pfam" id="PF14530"/>
    </source>
</evidence>
<feature type="domain" description="DUF4439" evidence="2">
    <location>
        <begin position="15"/>
        <end position="150"/>
    </location>
</feature>
<organism evidence="3 4">
    <name type="scientific">Herbihabitans rhizosphaerae</name>
    <dbReference type="NCBI Taxonomy" id="1872711"/>
    <lineage>
        <taxon>Bacteria</taxon>
        <taxon>Bacillati</taxon>
        <taxon>Actinomycetota</taxon>
        <taxon>Actinomycetes</taxon>
        <taxon>Pseudonocardiales</taxon>
        <taxon>Pseudonocardiaceae</taxon>
        <taxon>Herbihabitans</taxon>
    </lineage>
</organism>
<dbReference type="Pfam" id="PF14530">
    <property type="entry name" value="DUF4439"/>
    <property type="match status" value="1"/>
</dbReference>